<accession>A0A0F9K0E0</accession>
<dbReference type="Pfam" id="PF10994">
    <property type="entry name" value="DUF2817"/>
    <property type="match status" value="1"/>
</dbReference>
<proteinExistence type="predicted"/>
<comment type="caution">
    <text evidence="1">The sequence shown here is derived from an EMBL/GenBank/DDBJ whole genome shotgun (WGS) entry which is preliminary data.</text>
</comment>
<dbReference type="SUPFAM" id="SSF53187">
    <property type="entry name" value="Zn-dependent exopeptidases"/>
    <property type="match status" value="1"/>
</dbReference>
<dbReference type="Gene3D" id="3.40.630.10">
    <property type="entry name" value="Zn peptidases"/>
    <property type="match status" value="1"/>
</dbReference>
<reference evidence="1" key="1">
    <citation type="journal article" date="2015" name="Nature">
        <title>Complex archaea that bridge the gap between prokaryotes and eukaryotes.</title>
        <authorList>
            <person name="Spang A."/>
            <person name="Saw J.H."/>
            <person name="Jorgensen S.L."/>
            <person name="Zaremba-Niedzwiedzka K."/>
            <person name="Martijn J."/>
            <person name="Lind A.E."/>
            <person name="van Eijk R."/>
            <person name="Schleper C."/>
            <person name="Guy L."/>
            <person name="Ettema T.J."/>
        </authorList>
    </citation>
    <scope>NUCLEOTIDE SEQUENCE</scope>
</reference>
<evidence type="ECO:0000313" key="1">
    <source>
        <dbReference type="EMBL" id="KKM75443.1"/>
    </source>
</evidence>
<evidence type="ECO:0008006" key="2">
    <source>
        <dbReference type="Google" id="ProtNLM"/>
    </source>
</evidence>
<dbReference type="InterPro" id="IPR021259">
    <property type="entry name" value="DUF2817"/>
</dbReference>
<dbReference type="CDD" id="cd06233">
    <property type="entry name" value="M14-like"/>
    <property type="match status" value="1"/>
</dbReference>
<dbReference type="AlphaFoldDB" id="A0A0F9K0E0"/>
<name>A0A0F9K0E0_9ZZZZ</name>
<dbReference type="EMBL" id="LAZR01008975">
    <property type="protein sequence ID" value="KKM75443.1"/>
    <property type="molecule type" value="Genomic_DNA"/>
</dbReference>
<organism evidence="1">
    <name type="scientific">marine sediment metagenome</name>
    <dbReference type="NCBI Taxonomy" id="412755"/>
    <lineage>
        <taxon>unclassified sequences</taxon>
        <taxon>metagenomes</taxon>
        <taxon>ecological metagenomes</taxon>
    </lineage>
</organism>
<sequence length="357" mass="39857">MYADAILSVFAQRYKSARETFVDHVETSSVIERVTHLPHPLKGPANEKLYCDIAWAGSPKAEKVLVLVSGLHGVEGGAGSAIQADFVTRYRRLPPDICVILVHAINPWGFAWASRTDEQGIDVNRNFVDFDGTLPKSKATQIWQDLQDGKTDIHTVGQDREQFDLLSEGQYEDATAPYFGGKEASWSRQTIEQLAAQIKPEKRKKVIVVDIHTGLGPYGYGELICDHPVDSQGHHDAVAVFGGTVTEPSLGTSSSGPKLGLHDYFWHSQGDHVCFLTLEFGTFGTPQMLRVLADDQRLQQSGKLDWQDENTLDVKHAMQDFFCPDEKQWKELVLFRGRQVIEMAIDGMTEHANHNAR</sequence>
<gene>
    <name evidence="1" type="ORF">LCGC14_1390160</name>
</gene>
<protein>
    <recommendedName>
        <fullName evidence="2">DUF2817 domain-containing protein</fullName>
    </recommendedName>
</protein>